<dbReference type="EMBL" id="JAIZPD010000017">
    <property type="protein sequence ID" value="KAH0958123.1"/>
    <property type="molecule type" value="Genomic_DNA"/>
</dbReference>
<sequence length="480" mass="49276">MVPTACFPTSAAARRYQPRTPYLPSYVERSRAIEHREPNCTAMMPDGADDTTSQRKRISVAVLSEEVPAKGDFSYNLDASRLVQARGSSAVPILSLSAYTDGGLGLAENTALSGYRGAGSGAGGGGGACAASSYSSSGGGSKHYHASTMGWGSGYADDPGVDYTMCPPSFQTVADTSYLATPYRLASGTPSAKQPGGPLLFVDAESPFAYGNVSTAAAAVAGMRQRPGADTGGLAFQSLASPGQSRSLNGTGTHRMPGEARGLPVPGPGPGPQPPPSPYSTDGATAAAASASADYRRNPQQAAAAMDSSSSSSSAVSGGYHGFESAQLPYGSQSMAGQMSRAGDVFVTAASSGLLPGAEGSLRASSGPETGYSALSESAFPQNNHHQHHQHHHHHHNQHPQRPRQPHQSASTADSGSTRMPPPHDNGQPSYIFHRRQQQQQQQQSGSAHEGCIIAADAGADKGGAAGDGRQPPSSVKMRA</sequence>
<feature type="compositionally biased region" description="Low complexity" evidence="1">
    <location>
        <begin position="284"/>
        <end position="293"/>
    </location>
</feature>
<protein>
    <submittedName>
        <fullName evidence="2">Uncharacterized protein</fullName>
    </submittedName>
</protein>
<dbReference type="OrthoDB" id="5394557at2759"/>
<comment type="caution">
    <text evidence="2">The sequence shown here is derived from an EMBL/GenBank/DDBJ whole genome shotgun (WGS) entry which is preliminary data.</text>
</comment>
<evidence type="ECO:0000256" key="1">
    <source>
        <dbReference type="SAM" id="MobiDB-lite"/>
    </source>
</evidence>
<evidence type="ECO:0000313" key="2">
    <source>
        <dbReference type="EMBL" id="KAH0958123.1"/>
    </source>
</evidence>
<dbReference type="RefSeq" id="XP_044715637.1">
    <property type="nucleotide sequence ID" value="XM_044869288.1"/>
</dbReference>
<proteinExistence type="predicted"/>
<dbReference type="GeneID" id="68359946"/>
<reference evidence="2" key="1">
    <citation type="submission" date="2021-09" db="EMBL/GenBank/DDBJ databases">
        <title>A high-quality genome of the endoparasitic fungus Hirsutella rhossiliensis with a comparison of Hirsutella genomes reveals transposable elements contributing to genome size variation.</title>
        <authorList>
            <person name="Lin R."/>
            <person name="Jiao Y."/>
            <person name="Sun X."/>
            <person name="Ling J."/>
            <person name="Xie B."/>
            <person name="Cheng X."/>
        </authorList>
    </citation>
    <scope>NUCLEOTIDE SEQUENCE</scope>
    <source>
        <strain evidence="2">HR02</strain>
    </source>
</reference>
<evidence type="ECO:0000313" key="3">
    <source>
        <dbReference type="Proteomes" id="UP000824596"/>
    </source>
</evidence>
<accession>A0A9P8MKS4</accession>
<feature type="compositionally biased region" description="Polar residues" evidence="1">
    <location>
        <begin position="409"/>
        <end position="418"/>
    </location>
</feature>
<dbReference type="AlphaFoldDB" id="A0A9P8MKS4"/>
<feature type="region of interest" description="Disordered" evidence="1">
    <location>
        <begin position="382"/>
        <end position="480"/>
    </location>
</feature>
<dbReference type="Proteomes" id="UP000824596">
    <property type="component" value="Unassembled WGS sequence"/>
</dbReference>
<feature type="compositionally biased region" description="Polar residues" evidence="1">
    <location>
        <begin position="238"/>
        <end position="252"/>
    </location>
</feature>
<feature type="region of interest" description="Disordered" evidence="1">
    <location>
        <begin position="232"/>
        <end position="318"/>
    </location>
</feature>
<gene>
    <name evidence="2" type="ORF">HRG_10818</name>
</gene>
<name>A0A9P8MKS4_9HYPO</name>
<feature type="compositionally biased region" description="Pro residues" evidence="1">
    <location>
        <begin position="265"/>
        <end position="278"/>
    </location>
</feature>
<feature type="compositionally biased region" description="Basic residues" evidence="1">
    <location>
        <begin position="385"/>
        <end position="405"/>
    </location>
</feature>
<keyword evidence="3" id="KW-1185">Reference proteome</keyword>
<organism evidence="2 3">
    <name type="scientific">Hirsutella rhossiliensis</name>
    <dbReference type="NCBI Taxonomy" id="111463"/>
    <lineage>
        <taxon>Eukaryota</taxon>
        <taxon>Fungi</taxon>
        <taxon>Dikarya</taxon>
        <taxon>Ascomycota</taxon>
        <taxon>Pezizomycotina</taxon>
        <taxon>Sordariomycetes</taxon>
        <taxon>Hypocreomycetidae</taxon>
        <taxon>Hypocreales</taxon>
        <taxon>Ophiocordycipitaceae</taxon>
        <taxon>Hirsutella</taxon>
    </lineage>
</organism>
<feature type="compositionally biased region" description="Low complexity" evidence="1">
    <location>
        <begin position="302"/>
        <end position="317"/>
    </location>
</feature>